<name>A0A1Y2AHF4_9FUNG</name>
<evidence type="ECO:0000313" key="5">
    <source>
        <dbReference type="Proteomes" id="UP000193920"/>
    </source>
</evidence>
<accession>A0A1Y2AHF4</accession>
<dbReference type="InterPro" id="IPR009614">
    <property type="entry name" value="YoeB_toxin"/>
</dbReference>
<dbReference type="Pfam" id="PF12796">
    <property type="entry name" value="Ank_2"/>
    <property type="match status" value="6"/>
</dbReference>
<dbReference type="OrthoDB" id="2163089at2759"/>
<dbReference type="GO" id="GO:0004519">
    <property type="term" value="F:endonuclease activity"/>
    <property type="evidence" value="ECO:0007669"/>
    <property type="project" value="InterPro"/>
</dbReference>
<keyword evidence="5" id="KW-1185">Reference proteome</keyword>
<feature type="repeat" description="ANK" evidence="3">
    <location>
        <begin position="38"/>
        <end position="71"/>
    </location>
</feature>
<keyword evidence="1" id="KW-0677">Repeat</keyword>
<dbReference type="PROSITE" id="PS50297">
    <property type="entry name" value="ANK_REP_REGION"/>
    <property type="match status" value="2"/>
</dbReference>
<evidence type="ECO:0000256" key="2">
    <source>
        <dbReference type="ARBA" id="ARBA00023043"/>
    </source>
</evidence>
<proteinExistence type="predicted"/>
<dbReference type="GO" id="GO:0006401">
    <property type="term" value="P:RNA catabolic process"/>
    <property type="evidence" value="ECO:0007669"/>
    <property type="project" value="InterPro"/>
</dbReference>
<dbReference type="STRING" id="1754190.A0A1Y2AHF4"/>
<dbReference type="Proteomes" id="UP000193920">
    <property type="component" value="Unassembled WGS sequence"/>
</dbReference>
<dbReference type="AlphaFoldDB" id="A0A1Y2AHF4"/>
<evidence type="ECO:0000256" key="1">
    <source>
        <dbReference type="ARBA" id="ARBA00022737"/>
    </source>
</evidence>
<feature type="repeat" description="ANK" evidence="3">
    <location>
        <begin position="313"/>
        <end position="336"/>
    </location>
</feature>
<organism evidence="4 5">
    <name type="scientific">Neocallimastix californiae</name>
    <dbReference type="NCBI Taxonomy" id="1754190"/>
    <lineage>
        <taxon>Eukaryota</taxon>
        <taxon>Fungi</taxon>
        <taxon>Fungi incertae sedis</taxon>
        <taxon>Chytridiomycota</taxon>
        <taxon>Chytridiomycota incertae sedis</taxon>
        <taxon>Neocallimastigomycetes</taxon>
        <taxon>Neocallimastigales</taxon>
        <taxon>Neocallimastigaceae</taxon>
        <taxon>Neocallimastix</taxon>
    </lineage>
</organism>
<reference evidence="4 5" key="1">
    <citation type="submission" date="2016-08" db="EMBL/GenBank/DDBJ databases">
        <title>A Parts List for Fungal Cellulosomes Revealed by Comparative Genomics.</title>
        <authorList>
            <consortium name="DOE Joint Genome Institute"/>
            <person name="Haitjema C.H."/>
            <person name="Gilmore S.P."/>
            <person name="Henske J.K."/>
            <person name="Solomon K.V."/>
            <person name="De Groot R."/>
            <person name="Kuo A."/>
            <person name="Mondo S.J."/>
            <person name="Salamov A.A."/>
            <person name="Labutti K."/>
            <person name="Zhao Z."/>
            <person name="Chiniquy J."/>
            <person name="Barry K."/>
            <person name="Brewer H.M."/>
            <person name="Purvine S.O."/>
            <person name="Wright A.T."/>
            <person name="Boxma B."/>
            <person name="Van Alen T."/>
            <person name="Hackstein J.H."/>
            <person name="Baker S.E."/>
            <person name="Grigoriev I.V."/>
            <person name="O'Malley M.A."/>
        </authorList>
    </citation>
    <scope>NUCLEOTIDE SEQUENCE [LARGE SCALE GENOMIC DNA]</scope>
    <source>
        <strain evidence="4 5">G1</strain>
    </source>
</reference>
<evidence type="ECO:0000313" key="4">
    <source>
        <dbReference type="EMBL" id="ORY21405.1"/>
    </source>
</evidence>
<sequence>MSQEDGTALINAAFNQNKDIVKLLLGRKDIDVNLKNKNGETALILAISNQNKDIVKLLLNRKDVDINAQDNFGRTGLTVAMFQQNEDIVKLLLNHKNIDVNLKGSDLNPLIMAIIHCNKDLVKLLLAHPSIDVNIYDHYKVTALMYAVASRDEDNFASLIQEKEKKSFYANIKKKQGTSALIQIVNTEVEDIVKLLLAQKNINVNMQDDKGKSVLGRAVIKNHTKLVQLLLKTPNINVNLKDNSNYVPLIYAVCLENKDIVELLLQHPNIDVNYLYEYDYDHSLFYSMIHDQNVIVNPLDDHPVNNFNLQDKIGISSLHYAISRGHKDIAKLLINHPNINVNSLGVSLRGLYGIPPLSMAIYEGYEDVAELLLQKENIDIHPTNILFFDPLVVASTYGYEKIVKLLLSRPEEDIIKNSDIYFQALLCAVDEGYENIINLLLRKGKNININREYRHTLLEYAIMLGRMDIVKLLIEYLYPNSIAPTEDTSQIFLEQDNKPQVIQSDSELRSEFLQAVIQDDIPKIKSLLQQKNSKGEIVIDDETIEDGLLKALKNENIKIILLLTSYVTENKKIIPEEIKSLSEEKIKEIFLKEISQGNIQNINLLLEQNNDQKEKLININTISSGLLKASDTGNQEVVSLLLSYIKDNINEKDSNGDNALIRASRNGFFDIVKLLLNHKANINSHNRIKRTSLMEASKNAYIRTVKILVKNKAKTSLKDKFNNTAFELVEKEINNIKNKSSDKTMMTKKKVYEEIKTILKSCNKSDQSEISQEMSLELPFFWTVITDDCEKDLEALRKDEPSIYSKIQRLIQKISMDPFKAGRGQLEKLDGQLSDFYSRRINKKHRLVYAVYGDKVFIKSCKGHYDHLNRKSTK</sequence>
<dbReference type="InterPro" id="IPR002110">
    <property type="entry name" value="Ankyrin_rpt"/>
</dbReference>
<dbReference type="Gene3D" id="3.30.2310.20">
    <property type="entry name" value="RelE-like"/>
    <property type="match status" value="1"/>
</dbReference>
<gene>
    <name evidence="4" type="ORF">LY90DRAFT_463442</name>
</gene>
<comment type="caution">
    <text evidence="4">The sequence shown here is derived from an EMBL/GenBank/DDBJ whole genome shotgun (WGS) entry which is preliminary data.</text>
</comment>
<dbReference type="InterPro" id="IPR035093">
    <property type="entry name" value="RelE/ParE_toxin_dom_sf"/>
</dbReference>
<dbReference type="PANTHER" id="PTHR24198:SF165">
    <property type="entry name" value="ANKYRIN REPEAT-CONTAINING PROTEIN-RELATED"/>
    <property type="match status" value="1"/>
</dbReference>
<dbReference type="SMART" id="SM00248">
    <property type="entry name" value="ANK"/>
    <property type="match status" value="17"/>
</dbReference>
<dbReference type="InterPro" id="IPR036770">
    <property type="entry name" value="Ankyrin_rpt-contain_sf"/>
</dbReference>
<dbReference type="SUPFAM" id="SSF48403">
    <property type="entry name" value="Ankyrin repeat"/>
    <property type="match status" value="3"/>
</dbReference>
<dbReference type="EMBL" id="MCOG01000266">
    <property type="protein sequence ID" value="ORY21405.1"/>
    <property type="molecule type" value="Genomic_DNA"/>
</dbReference>
<protein>
    <submittedName>
        <fullName evidence="4">Ankyrin</fullName>
    </submittedName>
</protein>
<dbReference type="PROSITE" id="PS50088">
    <property type="entry name" value="ANK_REPEAT"/>
    <property type="match status" value="3"/>
</dbReference>
<dbReference type="NCBIfam" id="TIGR02116">
    <property type="entry name" value="toxin_Txe_YoeB"/>
    <property type="match status" value="1"/>
</dbReference>
<dbReference type="Pfam" id="PF06769">
    <property type="entry name" value="YoeB_toxin"/>
    <property type="match status" value="1"/>
</dbReference>
<keyword evidence="2 3" id="KW-0040">ANK repeat</keyword>
<dbReference type="SUPFAM" id="SSF143011">
    <property type="entry name" value="RelE-like"/>
    <property type="match status" value="1"/>
</dbReference>
<feature type="repeat" description="ANK" evidence="3">
    <location>
        <begin position="655"/>
        <end position="687"/>
    </location>
</feature>
<evidence type="ECO:0000256" key="3">
    <source>
        <dbReference type="PROSITE-ProRule" id="PRU00023"/>
    </source>
</evidence>
<dbReference type="PANTHER" id="PTHR24198">
    <property type="entry name" value="ANKYRIN REPEAT AND PROTEIN KINASE DOMAIN-CONTAINING PROTEIN"/>
    <property type="match status" value="1"/>
</dbReference>
<dbReference type="Gene3D" id="1.25.40.20">
    <property type="entry name" value="Ankyrin repeat-containing domain"/>
    <property type="match status" value="5"/>
</dbReference>